<dbReference type="STRING" id="305507.SAMN04489724_1070"/>
<gene>
    <name evidence="1" type="ORF">SAMN04489724_1070</name>
</gene>
<keyword evidence="2" id="KW-1185">Reference proteome</keyword>
<name>A0A1I6YL23_9BACT</name>
<proteinExistence type="predicted"/>
<reference evidence="2" key="1">
    <citation type="submission" date="2016-10" db="EMBL/GenBank/DDBJ databases">
        <authorList>
            <person name="Varghese N."/>
            <person name="Submissions S."/>
        </authorList>
    </citation>
    <scope>NUCLEOTIDE SEQUENCE [LARGE SCALE GENOMIC DNA]</scope>
    <source>
        <strain evidence="2">DSM 23445</strain>
    </source>
</reference>
<organism evidence="1 2">
    <name type="scientific">Algoriphagus locisalis</name>
    <dbReference type="NCBI Taxonomy" id="305507"/>
    <lineage>
        <taxon>Bacteria</taxon>
        <taxon>Pseudomonadati</taxon>
        <taxon>Bacteroidota</taxon>
        <taxon>Cytophagia</taxon>
        <taxon>Cytophagales</taxon>
        <taxon>Cyclobacteriaceae</taxon>
        <taxon>Algoriphagus</taxon>
    </lineage>
</organism>
<dbReference type="AlphaFoldDB" id="A0A1I6YL23"/>
<evidence type="ECO:0000313" key="1">
    <source>
        <dbReference type="EMBL" id="SFT51028.1"/>
    </source>
</evidence>
<accession>A0A1I6YL23</accession>
<dbReference type="Proteomes" id="UP000199673">
    <property type="component" value="Unassembled WGS sequence"/>
</dbReference>
<sequence>MLGVKLSWKRTMQILHNAYDSIVHLVSESIYTQIFQVVLARIKPKGRKNLELYLKAYNRDFLPNFILKSI</sequence>
<protein>
    <submittedName>
        <fullName evidence="1">Uncharacterized protein</fullName>
    </submittedName>
</protein>
<evidence type="ECO:0000313" key="2">
    <source>
        <dbReference type="Proteomes" id="UP000199673"/>
    </source>
</evidence>
<dbReference type="EMBL" id="FPBF01000001">
    <property type="protein sequence ID" value="SFT51028.1"/>
    <property type="molecule type" value="Genomic_DNA"/>
</dbReference>